<dbReference type="EMBL" id="LAZR01002077">
    <property type="protein sequence ID" value="KKN34902.1"/>
    <property type="molecule type" value="Genomic_DNA"/>
</dbReference>
<reference evidence="1" key="1">
    <citation type="journal article" date="2015" name="Nature">
        <title>Complex archaea that bridge the gap between prokaryotes and eukaryotes.</title>
        <authorList>
            <person name="Spang A."/>
            <person name="Saw J.H."/>
            <person name="Jorgensen S.L."/>
            <person name="Zaremba-Niedzwiedzka K."/>
            <person name="Martijn J."/>
            <person name="Lind A.E."/>
            <person name="van Eijk R."/>
            <person name="Schleper C."/>
            <person name="Guy L."/>
            <person name="Ettema T.J."/>
        </authorList>
    </citation>
    <scope>NUCLEOTIDE SEQUENCE</scope>
</reference>
<evidence type="ECO:0000313" key="1">
    <source>
        <dbReference type="EMBL" id="KKN34902.1"/>
    </source>
</evidence>
<accession>A0A0F9QCZ5</accession>
<sequence>MSKKKTKHSFSKEEKELIQKAKKELQSMGVPRDQWSFFIHQELSMSRKSKGIGSSKFMNRVSKGFGKVFQKVASKKLGNFQDQLGEFEDLFNQGSQNDMGFMNQMFSDIKFDNINDLGKNGTTLKKNTEKKKMVVNLDFLDDED</sequence>
<protein>
    <submittedName>
        <fullName evidence="1">Uncharacterized protein</fullName>
    </submittedName>
</protein>
<comment type="caution">
    <text evidence="1">The sequence shown here is derived from an EMBL/GenBank/DDBJ whole genome shotgun (WGS) entry which is preliminary data.</text>
</comment>
<proteinExistence type="predicted"/>
<dbReference type="AlphaFoldDB" id="A0A0F9QCZ5"/>
<organism evidence="1">
    <name type="scientific">marine sediment metagenome</name>
    <dbReference type="NCBI Taxonomy" id="412755"/>
    <lineage>
        <taxon>unclassified sequences</taxon>
        <taxon>metagenomes</taxon>
        <taxon>ecological metagenomes</taxon>
    </lineage>
</organism>
<gene>
    <name evidence="1" type="ORF">LCGC14_0789180</name>
</gene>
<name>A0A0F9QCZ5_9ZZZZ</name>